<evidence type="ECO:0000313" key="2">
    <source>
        <dbReference type="Proteomes" id="UP000010799"/>
    </source>
</evidence>
<evidence type="ECO:0000313" key="1">
    <source>
        <dbReference type="EMBL" id="AGA65165.1"/>
    </source>
</evidence>
<reference evidence="1 2" key="1">
    <citation type="journal article" date="2012" name="Stand. Genomic Sci.">
        <title>Complete genome sequence of Liberibacter crescens BT-1.</title>
        <authorList>
            <person name="Leonard M.T."/>
            <person name="Fagen J.R."/>
            <person name="Davis-Richardson A.G."/>
            <person name="Davis M.J."/>
            <person name="Triplett E.W."/>
        </authorList>
    </citation>
    <scope>NUCLEOTIDE SEQUENCE [LARGE SCALE GENOMIC DNA]</scope>
    <source>
        <strain evidence="1 2">BT-1</strain>
    </source>
</reference>
<organism evidence="1 2">
    <name type="scientific">Liberibacter crescens (strain BT-1)</name>
    <dbReference type="NCBI Taxonomy" id="1215343"/>
    <lineage>
        <taxon>Bacteria</taxon>
        <taxon>Pseudomonadati</taxon>
        <taxon>Pseudomonadota</taxon>
        <taxon>Alphaproteobacteria</taxon>
        <taxon>Hyphomicrobiales</taxon>
        <taxon>Rhizobiaceae</taxon>
        <taxon>Liberibacter</taxon>
    </lineage>
</organism>
<dbReference type="EMBL" id="CP003789">
    <property type="protein sequence ID" value="AGA65165.1"/>
    <property type="molecule type" value="Genomic_DNA"/>
</dbReference>
<accession>L0EWE2</accession>
<dbReference type="STRING" id="1215343.B488_11730"/>
<dbReference type="AlphaFoldDB" id="L0EWE2"/>
<keyword evidence="2" id="KW-1185">Reference proteome</keyword>
<dbReference type="Proteomes" id="UP000010799">
    <property type="component" value="Chromosome"/>
</dbReference>
<name>L0EWE2_LIBCB</name>
<protein>
    <submittedName>
        <fullName evidence="1">Uncharacterized protein</fullName>
    </submittedName>
</protein>
<proteinExistence type="predicted"/>
<gene>
    <name evidence="1" type="ordered locus">B488_11730</name>
</gene>
<sequence length="63" mass="7245">MYLKIREPSDKKKPDVEREIAFVLSKNPPFGKSVRVSAKCIAVLTFDLFNLSQVFLIRGAEFR</sequence>
<dbReference type="PATRIC" id="fig|1215343.11.peg.1210"/>
<dbReference type="KEGG" id="lcc:B488_11730"/>
<dbReference type="HOGENOM" id="CLU_2880488_0_0_5"/>